<keyword evidence="2" id="KW-1185">Reference proteome</keyword>
<dbReference type="EMBL" id="WEGH01000003">
    <property type="protein sequence ID" value="MQY06439.1"/>
    <property type="molecule type" value="Genomic_DNA"/>
</dbReference>
<accession>A0A7K0BZ31</accession>
<organism evidence="1 2">
    <name type="scientific">Actinomadura macrotermitis</name>
    <dbReference type="NCBI Taxonomy" id="2585200"/>
    <lineage>
        <taxon>Bacteria</taxon>
        <taxon>Bacillati</taxon>
        <taxon>Actinomycetota</taxon>
        <taxon>Actinomycetes</taxon>
        <taxon>Streptosporangiales</taxon>
        <taxon>Thermomonosporaceae</taxon>
        <taxon>Actinomadura</taxon>
    </lineage>
</organism>
<gene>
    <name evidence="1" type="ORF">ACRB68_45270</name>
</gene>
<evidence type="ECO:0000313" key="1">
    <source>
        <dbReference type="EMBL" id="MQY06439.1"/>
    </source>
</evidence>
<sequence length="84" mass="9101">MKYLLGARVDETPGYKRCVPVRHAIRATADSAEGHRSYETLCDGSQAIPVGGWARGEDEKLCPKCRATVAADAERPMSHTGTAR</sequence>
<dbReference type="RefSeq" id="WP_153535685.1">
    <property type="nucleotide sequence ID" value="NZ_WEGH01000003.1"/>
</dbReference>
<protein>
    <submittedName>
        <fullName evidence="1">Uncharacterized protein</fullName>
    </submittedName>
</protein>
<dbReference type="AlphaFoldDB" id="A0A7K0BZ31"/>
<name>A0A7K0BZ31_9ACTN</name>
<proteinExistence type="predicted"/>
<reference evidence="1 2" key="1">
    <citation type="submission" date="2019-10" db="EMBL/GenBank/DDBJ databases">
        <title>Actinomadura rubteroloni sp. nov. and Actinomadura macrotermitis sp. nov., isolated from the gut of fungus growing-termite Macrotermes natalensis.</title>
        <authorList>
            <person name="Benndorf R."/>
            <person name="Martin K."/>
            <person name="Kuefner M."/>
            <person name="De Beer W."/>
            <person name="Kaster A.-K."/>
            <person name="Vollmers J."/>
            <person name="Poulsen M."/>
            <person name="Beemelmanns C."/>
        </authorList>
    </citation>
    <scope>NUCLEOTIDE SEQUENCE [LARGE SCALE GENOMIC DNA]</scope>
    <source>
        <strain evidence="1 2">RB68</strain>
    </source>
</reference>
<comment type="caution">
    <text evidence="1">The sequence shown here is derived from an EMBL/GenBank/DDBJ whole genome shotgun (WGS) entry which is preliminary data.</text>
</comment>
<evidence type="ECO:0000313" key="2">
    <source>
        <dbReference type="Proteomes" id="UP000487268"/>
    </source>
</evidence>
<dbReference type="Proteomes" id="UP000487268">
    <property type="component" value="Unassembled WGS sequence"/>
</dbReference>